<dbReference type="SUPFAM" id="SSF88659">
    <property type="entry name" value="Sigma3 and sigma4 domains of RNA polymerase sigma factors"/>
    <property type="match status" value="1"/>
</dbReference>
<dbReference type="Pfam" id="PF04542">
    <property type="entry name" value="Sigma70_r2"/>
    <property type="match status" value="1"/>
</dbReference>
<evidence type="ECO:0000313" key="11">
    <source>
        <dbReference type="Proteomes" id="UP000547209"/>
    </source>
</evidence>
<evidence type="ECO:0000259" key="8">
    <source>
        <dbReference type="Pfam" id="PF04542"/>
    </source>
</evidence>
<dbReference type="InterPro" id="IPR000838">
    <property type="entry name" value="RNA_pol_sigma70_ECF_CS"/>
</dbReference>
<dbReference type="InterPro" id="IPR039425">
    <property type="entry name" value="RNA_pol_sigma-70-like"/>
</dbReference>
<protein>
    <recommendedName>
        <fullName evidence="6">RNA polymerase sigma factor</fullName>
    </recommendedName>
</protein>
<dbReference type="GO" id="GO:0016987">
    <property type="term" value="F:sigma factor activity"/>
    <property type="evidence" value="ECO:0007669"/>
    <property type="project" value="UniProtKB-KW"/>
</dbReference>
<evidence type="ECO:0000256" key="4">
    <source>
        <dbReference type="ARBA" id="ARBA00023125"/>
    </source>
</evidence>
<name>A0A7X0RPL9_9BACL</name>
<comment type="similarity">
    <text evidence="1 6">Belongs to the sigma-70 factor family. ECF subfamily.</text>
</comment>
<dbReference type="InterPro" id="IPR013325">
    <property type="entry name" value="RNA_pol_sigma_r2"/>
</dbReference>
<dbReference type="SUPFAM" id="SSF88946">
    <property type="entry name" value="Sigma2 domain of RNA polymerase sigma factors"/>
    <property type="match status" value="1"/>
</dbReference>
<evidence type="ECO:0000256" key="2">
    <source>
        <dbReference type="ARBA" id="ARBA00023015"/>
    </source>
</evidence>
<dbReference type="PANTHER" id="PTHR43133:SF51">
    <property type="entry name" value="RNA POLYMERASE SIGMA FACTOR"/>
    <property type="match status" value="1"/>
</dbReference>
<dbReference type="NCBIfam" id="TIGR02937">
    <property type="entry name" value="sigma70-ECF"/>
    <property type="match status" value="1"/>
</dbReference>
<keyword evidence="11" id="KW-1185">Reference proteome</keyword>
<keyword evidence="3 6" id="KW-0731">Sigma factor</keyword>
<dbReference type="InterPro" id="IPR036388">
    <property type="entry name" value="WH-like_DNA-bd_sf"/>
</dbReference>
<evidence type="ECO:0000256" key="5">
    <source>
        <dbReference type="ARBA" id="ARBA00023163"/>
    </source>
</evidence>
<feature type="domain" description="RNA polymerase sigma factor 70 region 4 type 2" evidence="9">
    <location>
        <begin position="181"/>
        <end position="233"/>
    </location>
</feature>
<keyword evidence="5 6" id="KW-0804">Transcription</keyword>
<dbReference type="Pfam" id="PF08281">
    <property type="entry name" value="Sigma70_r4_2"/>
    <property type="match status" value="1"/>
</dbReference>
<comment type="caution">
    <text evidence="10">The sequence shown here is derived from an EMBL/GenBank/DDBJ whole genome shotgun (WGS) entry which is preliminary data.</text>
</comment>
<accession>A0A7X0RPL9</accession>
<dbReference type="InterPro" id="IPR013249">
    <property type="entry name" value="RNA_pol_sigma70_r4_t2"/>
</dbReference>
<feature type="domain" description="RNA polymerase sigma-70 region 2" evidence="8">
    <location>
        <begin position="53"/>
        <end position="117"/>
    </location>
</feature>
<gene>
    <name evidence="10" type="ORF">H7C19_11700</name>
</gene>
<dbReference type="InterPro" id="IPR014284">
    <property type="entry name" value="RNA_pol_sigma-70_dom"/>
</dbReference>
<dbReference type="PROSITE" id="PS01063">
    <property type="entry name" value="SIGMA70_ECF"/>
    <property type="match status" value="1"/>
</dbReference>
<organism evidence="10 11">
    <name type="scientific">Cohnella nanjingensis</name>
    <dbReference type="NCBI Taxonomy" id="1387779"/>
    <lineage>
        <taxon>Bacteria</taxon>
        <taxon>Bacillati</taxon>
        <taxon>Bacillota</taxon>
        <taxon>Bacilli</taxon>
        <taxon>Bacillales</taxon>
        <taxon>Paenibacillaceae</taxon>
        <taxon>Cohnella</taxon>
    </lineage>
</organism>
<dbReference type="InterPro" id="IPR007627">
    <property type="entry name" value="RNA_pol_sigma70_r2"/>
</dbReference>
<dbReference type="PANTHER" id="PTHR43133">
    <property type="entry name" value="RNA POLYMERASE ECF-TYPE SIGMA FACTO"/>
    <property type="match status" value="1"/>
</dbReference>
<dbReference type="Gene3D" id="1.10.10.10">
    <property type="entry name" value="Winged helix-like DNA-binding domain superfamily/Winged helix DNA-binding domain"/>
    <property type="match status" value="1"/>
</dbReference>
<dbReference type="EMBL" id="JACJVP010000020">
    <property type="protein sequence ID" value="MBB6671343.1"/>
    <property type="molecule type" value="Genomic_DNA"/>
</dbReference>
<evidence type="ECO:0000256" key="6">
    <source>
        <dbReference type="RuleBase" id="RU000716"/>
    </source>
</evidence>
<proteinExistence type="inferred from homology"/>
<dbReference type="GO" id="GO:0006352">
    <property type="term" value="P:DNA-templated transcription initiation"/>
    <property type="evidence" value="ECO:0007669"/>
    <property type="project" value="InterPro"/>
</dbReference>
<evidence type="ECO:0000259" key="9">
    <source>
        <dbReference type="Pfam" id="PF08281"/>
    </source>
</evidence>
<evidence type="ECO:0000256" key="7">
    <source>
        <dbReference type="SAM" id="MobiDB-lite"/>
    </source>
</evidence>
<dbReference type="Proteomes" id="UP000547209">
    <property type="component" value="Unassembled WGS sequence"/>
</dbReference>
<keyword evidence="4 6" id="KW-0238">DNA-binding</keyword>
<evidence type="ECO:0000256" key="1">
    <source>
        <dbReference type="ARBA" id="ARBA00010641"/>
    </source>
</evidence>
<feature type="region of interest" description="Disordered" evidence="7">
    <location>
        <begin position="123"/>
        <end position="143"/>
    </location>
</feature>
<reference evidence="10 11" key="1">
    <citation type="submission" date="2020-08" db="EMBL/GenBank/DDBJ databases">
        <title>Cohnella phylogeny.</title>
        <authorList>
            <person name="Dunlap C."/>
        </authorList>
    </citation>
    <scope>NUCLEOTIDE SEQUENCE [LARGE SCALE GENOMIC DNA]</scope>
    <source>
        <strain evidence="10 11">DSM 28246</strain>
    </source>
</reference>
<keyword evidence="2 6" id="KW-0805">Transcription regulation</keyword>
<evidence type="ECO:0000256" key="3">
    <source>
        <dbReference type="ARBA" id="ARBA00023082"/>
    </source>
</evidence>
<dbReference type="GO" id="GO:0006950">
    <property type="term" value="P:response to stress"/>
    <property type="evidence" value="ECO:0007669"/>
    <property type="project" value="UniProtKB-ARBA"/>
</dbReference>
<dbReference type="AlphaFoldDB" id="A0A7X0RPL9"/>
<dbReference type="InterPro" id="IPR013324">
    <property type="entry name" value="RNA_pol_sigma_r3/r4-like"/>
</dbReference>
<sequence length="264" mass="29984">MRTAAGICIDGGENVDYLTLERANPEPASANESVERELVDRARSGDREAFGELVRRHRAEALGLAGALTRDAHLAEDVVQEALIRAFLHLGTLMDTGRFMPWFHRIVRNQAYMKLRRGGPNGREIPVTGLSAPAGRPERDPNPSDWHDLDRILFRLMDHAAEEARRLTNPEACLVRKEMLQSIRLLLQCLNKRERGIFEARFFGELPPSEIATLFHTSTANVYNSLSRSRVKLQRERIRIAIRDYVQRRSELGLPPKRILAPPP</sequence>
<dbReference type="Gene3D" id="1.10.1740.10">
    <property type="match status" value="1"/>
</dbReference>
<evidence type="ECO:0000313" key="10">
    <source>
        <dbReference type="EMBL" id="MBB6671343.1"/>
    </source>
</evidence>
<dbReference type="GO" id="GO:0003677">
    <property type="term" value="F:DNA binding"/>
    <property type="evidence" value="ECO:0007669"/>
    <property type="project" value="UniProtKB-KW"/>
</dbReference>